<sequence>MTRLIILRGNSARGKTSTAQQLQEELGEGTIRVSQDVVRRQMLRVKDTVGSISSDLLETLVDFGMQRCRYVILEGILTNQKHGKMLRGLIDRYHGNVSVYYFNISYEETLRRHQFKDMSFGEAEMKKWYLEEDILGVAEEILFKDEMSQQEIVDQIIKDNRYN</sequence>
<evidence type="ECO:0000313" key="2">
    <source>
        <dbReference type="Proteomes" id="UP000295328"/>
    </source>
</evidence>
<name>A0A4R6BJ57_9STAP</name>
<dbReference type="EMBL" id="SCWE01000002">
    <property type="protein sequence ID" value="TDM01725.1"/>
    <property type="molecule type" value="Genomic_DNA"/>
</dbReference>
<dbReference type="AlphaFoldDB" id="A0A4R6BJ57"/>
<reference evidence="1 2" key="1">
    <citation type="submission" date="2019-01" db="EMBL/GenBank/DDBJ databases">
        <title>Draft genome sequences of the type strains of six Macrococcus species.</title>
        <authorList>
            <person name="Mazhar S."/>
            <person name="Altermann E."/>
            <person name="Hill C."/>
            <person name="Mcauliffe O."/>
        </authorList>
    </citation>
    <scope>NUCLEOTIDE SEQUENCE [LARGE SCALE GENOMIC DNA]</scope>
    <source>
        <strain evidence="1 2">CCM4809</strain>
    </source>
</reference>
<keyword evidence="2" id="KW-1185">Reference proteome</keyword>
<evidence type="ECO:0008006" key="3">
    <source>
        <dbReference type="Google" id="ProtNLM"/>
    </source>
</evidence>
<dbReference type="OrthoDB" id="9781848at2"/>
<organism evidence="1 2">
    <name type="scientific">Macrococcus hajekii</name>
    <dbReference type="NCBI Taxonomy" id="198482"/>
    <lineage>
        <taxon>Bacteria</taxon>
        <taxon>Bacillati</taxon>
        <taxon>Bacillota</taxon>
        <taxon>Bacilli</taxon>
        <taxon>Bacillales</taxon>
        <taxon>Staphylococcaceae</taxon>
        <taxon>Macrococcus</taxon>
    </lineage>
</organism>
<protein>
    <recommendedName>
        <fullName evidence="3">Kinase</fullName>
    </recommendedName>
</protein>
<gene>
    <name evidence="1" type="ORF">ERX37_05800</name>
</gene>
<comment type="caution">
    <text evidence="1">The sequence shown here is derived from an EMBL/GenBank/DDBJ whole genome shotgun (WGS) entry which is preliminary data.</text>
</comment>
<dbReference type="Gene3D" id="3.40.50.300">
    <property type="entry name" value="P-loop containing nucleotide triphosphate hydrolases"/>
    <property type="match status" value="1"/>
</dbReference>
<dbReference type="SUPFAM" id="SSF52540">
    <property type="entry name" value="P-loop containing nucleoside triphosphate hydrolases"/>
    <property type="match status" value="1"/>
</dbReference>
<dbReference type="Proteomes" id="UP000295328">
    <property type="component" value="Unassembled WGS sequence"/>
</dbReference>
<proteinExistence type="predicted"/>
<evidence type="ECO:0000313" key="1">
    <source>
        <dbReference type="EMBL" id="TDM01725.1"/>
    </source>
</evidence>
<dbReference type="Pfam" id="PF13671">
    <property type="entry name" value="AAA_33"/>
    <property type="match status" value="1"/>
</dbReference>
<dbReference type="InterPro" id="IPR027417">
    <property type="entry name" value="P-loop_NTPase"/>
</dbReference>
<dbReference type="NCBIfam" id="NF005253">
    <property type="entry name" value="PRK06762.1-4"/>
    <property type="match status" value="1"/>
</dbReference>
<accession>A0A4R6BJ57</accession>
<dbReference type="NCBIfam" id="NF005255">
    <property type="entry name" value="PRK06762.2-2"/>
    <property type="match status" value="1"/>
</dbReference>
<dbReference type="RefSeq" id="WP_133429740.1">
    <property type="nucleotide sequence ID" value="NZ_BMCC01000003.1"/>
</dbReference>